<evidence type="ECO:0000256" key="1">
    <source>
        <dbReference type="ARBA" id="ARBA00023136"/>
    </source>
</evidence>
<comment type="caution">
    <text evidence="3">The sequence shown here is derived from an EMBL/GenBank/DDBJ whole genome shotgun (WGS) entry which is preliminary data.</text>
</comment>
<dbReference type="GO" id="GO:0016787">
    <property type="term" value="F:hydrolase activity"/>
    <property type="evidence" value="ECO:0007669"/>
    <property type="project" value="UniProtKB-KW"/>
</dbReference>
<dbReference type="Gene3D" id="3.40.50.11190">
    <property type="match status" value="1"/>
</dbReference>
<dbReference type="RefSeq" id="WP_209975839.1">
    <property type="nucleotide sequence ID" value="NZ_JAGGLB010000022.1"/>
</dbReference>
<dbReference type="Gene3D" id="3.40.50.2000">
    <property type="entry name" value="Glycogen Phosphorylase B"/>
    <property type="match status" value="1"/>
</dbReference>
<dbReference type="Proteomes" id="UP001519287">
    <property type="component" value="Unassembled WGS sequence"/>
</dbReference>
<sequence length="383" mass="42564">MLVYFRADASLQIGSGHIMRCLSLAEQLRKQGADVLFLCRDLEGNLAVYLTGKGYHVVMLPAQNESGTKAENLGSDINPAERFYTGSPPHESWLGVPWSVDRDQTIVRLQEETRKVDWFIIDHYALDAKYEQAIRPYIGKLMVIDDLADRDHACDLLLDHNYYADMGSRYEGWLPGSCRTLLGPSYALLRLEFREAKASAVRRDGQVRNILLSFGGVDLTNETLKALYALQPLVRHDMQIEVILGKLNPHAEAVAELCQQIPGCRVYVNVDNMTEFMAGVDLAIGAGGTTTWERCCLGLPSVIITTAGNQERLTEHIARTDAICYLGKSDEVTPPQIREAVERIMRSPQAYLHMSACAAALVDGLGTERVVKVLKELREGLGV</sequence>
<dbReference type="InterPro" id="IPR020023">
    <property type="entry name" value="PseG"/>
</dbReference>
<gene>
    <name evidence="3" type="ORF">J2Z66_005597</name>
</gene>
<dbReference type="EMBL" id="JAGGLB010000022">
    <property type="protein sequence ID" value="MBP1993971.1"/>
    <property type="molecule type" value="Genomic_DNA"/>
</dbReference>
<protein>
    <submittedName>
        <fullName evidence="3">UDP-2,4-diacetamido-2,4, 6-trideoxy-beta-L-altropyranose hydrolase</fullName>
        <ecNumber evidence="3">3.6.1.57</ecNumber>
    </submittedName>
</protein>
<dbReference type="InterPro" id="IPR007235">
    <property type="entry name" value="Glyco_trans_28_C"/>
</dbReference>
<dbReference type="PANTHER" id="PTHR21015">
    <property type="entry name" value="UDP-N-ACETYLGLUCOSAMINE--N-ACETYLMURAMYL-(PENTAPEPTIDE) PYROPHOSPHORYL-UNDECAPRENOL N-ACETYLGLUCOSAMINE TRANSFERASE 1"/>
    <property type="match status" value="1"/>
</dbReference>
<reference evidence="3 4" key="1">
    <citation type="submission" date="2021-03" db="EMBL/GenBank/DDBJ databases">
        <title>Genomic Encyclopedia of Type Strains, Phase IV (KMG-IV): sequencing the most valuable type-strain genomes for metagenomic binning, comparative biology and taxonomic classification.</title>
        <authorList>
            <person name="Goeker M."/>
        </authorList>
    </citation>
    <scope>NUCLEOTIDE SEQUENCE [LARGE SCALE GENOMIC DNA]</scope>
    <source>
        <strain evidence="3 4">DSM 26048</strain>
    </source>
</reference>
<dbReference type="SUPFAM" id="SSF53756">
    <property type="entry name" value="UDP-Glycosyltransferase/glycogen phosphorylase"/>
    <property type="match status" value="1"/>
</dbReference>
<feature type="domain" description="Glycosyl transferase family 28 C-terminal" evidence="2">
    <location>
        <begin position="220"/>
        <end position="358"/>
    </location>
</feature>
<name>A0ABS4J4E7_9BACL</name>
<dbReference type="NCBIfam" id="TIGR03590">
    <property type="entry name" value="PseG"/>
    <property type="match status" value="1"/>
</dbReference>
<evidence type="ECO:0000259" key="2">
    <source>
        <dbReference type="Pfam" id="PF04101"/>
    </source>
</evidence>
<accession>A0ABS4J4E7</accession>
<keyword evidence="3" id="KW-0378">Hydrolase</keyword>
<evidence type="ECO:0000313" key="4">
    <source>
        <dbReference type="Proteomes" id="UP001519287"/>
    </source>
</evidence>
<keyword evidence="4" id="KW-1185">Reference proteome</keyword>
<evidence type="ECO:0000313" key="3">
    <source>
        <dbReference type="EMBL" id="MBP1993971.1"/>
    </source>
</evidence>
<organism evidence="3 4">
    <name type="scientific">Paenibacillus eucommiae</name>
    <dbReference type="NCBI Taxonomy" id="1355755"/>
    <lineage>
        <taxon>Bacteria</taxon>
        <taxon>Bacillati</taxon>
        <taxon>Bacillota</taxon>
        <taxon>Bacilli</taxon>
        <taxon>Bacillales</taxon>
        <taxon>Paenibacillaceae</taxon>
        <taxon>Paenibacillus</taxon>
    </lineage>
</organism>
<dbReference type="EC" id="3.6.1.57" evidence="3"/>
<dbReference type="Pfam" id="PF04101">
    <property type="entry name" value="Glyco_tran_28_C"/>
    <property type="match status" value="1"/>
</dbReference>
<keyword evidence="1" id="KW-0472">Membrane</keyword>
<proteinExistence type="predicted"/>
<dbReference type="PANTHER" id="PTHR21015:SF22">
    <property type="entry name" value="GLYCOSYLTRANSFERASE"/>
    <property type="match status" value="1"/>
</dbReference>